<dbReference type="RefSeq" id="WP_052216701.1">
    <property type="nucleotide sequence ID" value="NZ_LGTE01000002.1"/>
</dbReference>
<evidence type="ECO:0000313" key="3">
    <source>
        <dbReference type="Proteomes" id="UP000037175"/>
    </source>
</evidence>
<organism evidence="2 3">
    <name type="scientific">Thermincola ferriacetica</name>
    <dbReference type="NCBI Taxonomy" id="281456"/>
    <lineage>
        <taxon>Bacteria</taxon>
        <taxon>Bacillati</taxon>
        <taxon>Bacillota</taxon>
        <taxon>Clostridia</taxon>
        <taxon>Eubacteriales</taxon>
        <taxon>Thermincolaceae</taxon>
        <taxon>Thermincola</taxon>
    </lineage>
</organism>
<dbReference type="PATRIC" id="fig|281456.6.peg.501"/>
<dbReference type="AlphaFoldDB" id="A0A0L6W5X8"/>
<name>A0A0L6W5X8_9FIRM</name>
<dbReference type="InterPro" id="IPR024264">
    <property type="entry name" value="DUF3786"/>
</dbReference>
<sequence>MCNINAYGEAIKVFKEKDPAEMAGNAGAVYDKENKKIFLKYLHASIEVDFPSGEIISDAKWELVKNDKVLILQYLIGATGAMPRNTWIAFIQLPGGPHHHQPFVLEAINPLAEEFGNKIDEFRKIAPLFGATEIKMGDYGVSIPVFAKLPMAVCLRQGDDEFPPSANILFDAGAPLHLTTAALWVLGVELSRKLRGVNGQQYS</sequence>
<dbReference type="EMBL" id="LGTE01000002">
    <property type="protein sequence ID" value="KNZ70793.1"/>
    <property type="molecule type" value="Genomic_DNA"/>
</dbReference>
<comment type="caution">
    <text evidence="2">The sequence shown here is derived from an EMBL/GenBank/DDBJ whole genome shotgun (WGS) entry which is preliminary data.</text>
</comment>
<proteinExistence type="predicted"/>
<reference evidence="3" key="1">
    <citation type="submission" date="2015-07" db="EMBL/GenBank/DDBJ databases">
        <title>Complete Genome of Thermincola ferriacetica strain Z-0001T.</title>
        <authorList>
            <person name="Lusk B."/>
            <person name="Badalamenti J.P."/>
            <person name="Parameswaran P."/>
            <person name="Bond D.R."/>
            <person name="Torres C.I."/>
        </authorList>
    </citation>
    <scope>NUCLEOTIDE SEQUENCE [LARGE SCALE GENOMIC DNA]</scope>
    <source>
        <strain evidence="3">Z-0001</strain>
    </source>
</reference>
<dbReference type="Proteomes" id="UP000037175">
    <property type="component" value="Unassembled WGS sequence"/>
</dbReference>
<protein>
    <recommendedName>
        <fullName evidence="1">DUF3786 domain-containing protein</fullName>
    </recommendedName>
</protein>
<gene>
    <name evidence="2" type="ORF">Tfer_0472</name>
</gene>
<evidence type="ECO:0000313" key="2">
    <source>
        <dbReference type="EMBL" id="KNZ70793.1"/>
    </source>
</evidence>
<keyword evidence="3" id="KW-1185">Reference proteome</keyword>
<feature type="domain" description="DUF3786" evidence="1">
    <location>
        <begin position="18"/>
        <end position="192"/>
    </location>
</feature>
<dbReference type="Pfam" id="PF12654">
    <property type="entry name" value="DUF3786"/>
    <property type="match status" value="1"/>
</dbReference>
<evidence type="ECO:0000259" key="1">
    <source>
        <dbReference type="Pfam" id="PF12654"/>
    </source>
</evidence>
<accession>A0A0L6W5X8</accession>